<sequence>MGRKIESIRFEMYASGPLRPDEERGHEVEVLRSGQITHEVLSTKEAGDGGMEFRKDAYRIDPEKSAEFLDALVTEFHVDEWVKDYGSPVLDGWSYEVTIRYSDGRVQGIRGSVDPPPGAENVAGAVKELVPFLKEPWIF</sequence>
<dbReference type="Proteomes" id="UP000187550">
    <property type="component" value="Unassembled WGS sequence"/>
</dbReference>
<evidence type="ECO:0000313" key="1">
    <source>
        <dbReference type="EMBL" id="SIT93016.1"/>
    </source>
</evidence>
<proteinExistence type="predicted"/>
<dbReference type="EMBL" id="FTPL01000005">
    <property type="protein sequence ID" value="SIT93016.1"/>
    <property type="molecule type" value="Genomic_DNA"/>
</dbReference>
<dbReference type="OrthoDB" id="2452112at2"/>
<accession>A0A1U7PTY7</accession>
<dbReference type="AlphaFoldDB" id="A0A1U7PTY7"/>
<organism evidence="1 2">
    <name type="scientific">Edaphobacillus lindanitolerans</name>
    <dbReference type="NCBI Taxonomy" id="550447"/>
    <lineage>
        <taxon>Bacteria</taxon>
        <taxon>Bacillati</taxon>
        <taxon>Bacillota</taxon>
        <taxon>Bacilli</taxon>
        <taxon>Bacillales</taxon>
        <taxon>Bacillaceae</taxon>
        <taxon>Edaphobacillus</taxon>
    </lineage>
</organism>
<keyword evidence="2" id="KW-1185">Reference proteome</keyword>
<reference evidence="2" key="1">
    <citation type="submission" date="2017-01" db="EMBL/GenBank/DDBJ databases">
        <authorList>
            <person name="Varghese N."/>
            <person name="Submissions S."/>
        </authorList>
    </citation>
    <scope>NUCLEOTIDE SEQUENCE [LARGE SCALE GENOMIC DNA]</scope>
    <source>
        <strain evidence="2">MNA4</strain>
    </source>
</reference>
<dbReference type="RefSeq" id="WP_076759982.1">
    <property type="nucleotide sequence ID" value="NZ_FTPL01000005.1"/>
</dbReference>
<evidence type="ECO:0000313" key="2">
    <source>
        <dbReference type="Proteomes" id="UP000187550"/>
    </source>
</evidence>
<protein>
    <submittedName>
        <fullName evidence="1">Uncharacterized protein</fullName>
    </submittedName>
</protein>
<gene>
    <name evidence="1" type="ORF">SAMN05428946_2921</name>
</gene>
<name>A0A1U7PTY7_9BACI</name>